<sequence>MVHLGGDCWKLNASILDNQYGRGFSVHLFPLISAHFRGIKPVSAVSLSYLLHVRERTWVVLRLGYHN</sequence>
<accession>A0A0V1C7I6</accession>
<comment type="caution">
    <text evidence="1">The sequence shown here is derived from an EMBL/GenBank/DDBJ whole genome shotgun (WGS) entry which is preliminary data.</text>
</comment>
<dbReference type="AlphaFoldDB" id="A0A0V1C7I6"/>
<evidence type="ECO:0000313" key="2">
    <source>
        <dbReference type="Proteomes" id="UP000054653"/>
    </source>
</evidence>
<protein>
    <submittedName>
        <fullName evidence="1">Uncharacterized protein</fullName>
    </submittedName>
</protein>
<gene>
    <name evidence="1" type="ORF">T03_13018</name>
</gene>
<dbReference type="OrthoDB" id="5920432at2759"/>
<organism evidence="1 2">
    <name type="scientific">Trichinella britovi</name>
    <name type="common">Parasitic roundworm</name>
    <dbReference type="NCBI Taxonomy" id="45882"/>
    <lineage>
        <taxon>Eukaryota</taxon>
        <taxon>Metazoa</taxon>
        <taxon>Ecdysozoa</taxon>
        <taxon>Nematoda</taxon>
        <taxon>Enoplea</taxon>
        <taxon>Dorylaimia</taxon>
        <taxon>Trichinellida</taxon>
        <taxon>Trichinellidae</taxon>
        <taxon>Trichinella</taxon>
    </lineage>
</organism>
<reference evidence="1 2" key="1">
    <citation type="submission" date="2015-01" db="EMBL/GenBank/DDBJ databases">
        <title>Evolution of Trichinella species and genotypes.</title>
        <authorList>
            <person name="Korhonen P.K."/>
            <person name="Edoardo P."/>
            <person name="Giuseppe L.R."/>
            <person name="Gasser R.B."/>
        </authorList>
    </citation>
    <scope>NUCLEOTIDE SEQUENCE [LARGE SCALE GENOMIC DNA]</scope>
    <source>
        <strain evidence="1">ISS120</strain>
    </source>
</reference>
<proteinExistence type="predicted"/>
<keyword evidence="2" id="KW-1185">Reference proteome</keyword>
<name>A0A0V1C7I6_TRIBR</name>
<evidence type="ECO:0000313" key="1">
    <source>
        <dbReference type="EMBL" id="KRY45032.1"/>
    </source>
</evidence>
<dbReference type="Proteomes" id="UP000054653">
    <property type="component" value="Unassembled WGS sequence"/>
</dbReference>
<dbReference type="EMBL" id="JYDI01000425">
    <property type="protein sequence ID" value="KRY45032.1"/>
    <property type="molecule type" value="Genomic_DNA"/>
</dbReference>